<gene>
    <name evidence="1" type="ORF">FWK35_00037951</name>
</gene>
<organism evidence="1 2">
    <name type="scientific">Aphis craccivora</name>
    <name type="common">Cowpea aphid</name>
    <dbReference type="NCBI Taxonomy" id="307492"/>
    <lineage>
        <taxon>Eukaryota</taxon>
        <taxon>Metazoa</taxon>
        <taxon>Ecdysozoa</taxon>
        <taxon>Arthropoda</taxon>
        <taxon>Hexapoda</taxon>
        <taxon>Insecta</taxon>
        <taxon>Pterygota</taxon>
        <taxon>Neoptera</taxon>
        <taxon>Paraneoptera</taxon>
        <taxon>Hemiptera</taxon>
        <taxon>Sternorrhyncha</taxon>
        <taxon>Aphidomorpha</taxon>
        <taxon>Aphidoidea</taxon>
        <taxon>Aphididae</taxon>
        <taxon>Aphidini</taxon>
        <taxon>Aphis</taxon>
        <taxon>Aphis</taxon>
    </lineage>
</organism>
<reference evidence="1 2" key="1">
    <citation type="submission" date="2019-08" db="EMBL/GenBank/DDBJ databases">
        <title>Whole genome of Aphis craccivora.</title>
        <authorList>
            <person name="Voronova N.V."/>
            <person name="Shulinski R.S."/>
            <person name="Bandarenka Y.V."/>
            <person name="Zhorov D.G."/>
            <person name="Warner D."/>
        </authorList>
    </citation>
    <scope>NUCLEOTIDE SEQUENCE [LARGE SCALE GENOMIC DNA]</scope>
    <source>
        <strain evidence="1">180601</strain>
        <tissue evidence="1">Whole Body</tissue>
    </source>
</reference>
<accession>A0A6G0WTZ9</accession>
<protein>
    <submittedName>
        <fullName evidence="1">Tetratricopeptide repeat protein 39B isoform X3</fullName>
    </submittedName>
</protein>
<dbReference type="EMBL" id="VUJU01008421">
    <property type="protein sequence ID" value="KAF0730967.1"/>
    <property type="molecule type" value="Genomic_DNA"/>
</dbReference>
<comment type="caution">
    <text evidence="1">The sequence shown here is derived from an EMBL/GenBank/DDBJ whole genome shotgun (WGS) entry which is preliminary data.</text>
</comment>
<evidence type="ECO:0000313" key="2">
    <source>
        <dbReference type="Proteomes" id="UP000478052"/>
    </source>
</evidence>
<dbReference type="OrthoDB" id="43460at2759"/>
<evidence type="ECO:0000313" key="1">
    <source>
        <dbReference type="EMBL" id="KAF0730967.1"/>
    </source>
</evidence>
<feature type="non-terminal residue" evidence="1">
    <location>
        <position position="31"/>
    </location>
</feature>
<dbReference type="Proteomes" id="UP000478052">
    <property type="component" value="Unassembled WGS sequence"/>
</dbReference>
<sequence length="31" mass="3573">MDLNTALSDSKIAIHLFFNNKFDEAQHILEP</sequence>
<name>A0A6G0WTZ9_APHCR</name>
<dbReference type="AlphaFoldDB" id="A0A6G0WTZ9"/>
<keyword evidence="2" id="KW-1185">Reference proteome</keyword>
<proteinExistence type="predicted"/>